<dbReference type="Gene3D" id="3.40.50.720">
    <property type="entry name" value="NAD(P)-binding Rossmann-like Domain"/>
    <property type="match status" value="1"/>
</dbReference>
<dbReference type="SUPFAM" id="SSF51735">
    <property type="entry name" value="NAD(P)-binding Rossmann-fold domains"/>
    <property type="match status" value="1"/>
</dbReference>
<dbReference type="Pfam" id="PF08338">
    <property type="entry name" value="DUF1731"/>
    <property type="match status" value="1"/>
</dbReference>
<proteinExistence type="predicted"/>
<name>A0AAW1JDP4_POPJA</name>
<dbReference type="Pfam" id="PF01370">
    <property type="entry name" value="Epimerase"/>
    <property type="match status" value="1"/>
</dbReference>
<accession>A0AAW1JDP4</accession>
<dbReference type="InterPro" id="IPR013549">
    <property type="entry name" value="DUF1731"/>
</dbReference>
<dbReference type="InterPro" id="IPR036291">
    <property type="entry name" value="NAD(P)-bd_dom_sf"/>
</dbReference>
<feature type="domain" description="NAD-dependent epimerase/dehydratase" evidence="1">
    <location>
        <begin position="8"/>
        <end position="130"/>
    </location>
</feature>
<organism evidence="3 4">
    <name type="scientific">Popillia japonica</name>
    <name type="common">Japanese beetle</name>
    <dbReference type="NCBI Taxonomy" id="7064"/>
    <lineage>
        <taxon>Eukaryota</taxon>
        <taxon>Metazoa</taxon>
        <taxon>Ecdysozoa</taxon>
        <taxon>Arthropoda</taxon>
        <taxon>Hexapoda</taxon>
        <taxon>Insecta</taxon>
        <taxon>Pterygota</taxon>
        <taxon>Neoptera</taxon>
        <taxon>Endopterygota</taxon>
        <taxon>Coleoptera</taxon>
        <taxon>Polyphaga</taxon>
        <taxon>Scarabaeiformia</taxon>
        <taxon>Scarabaeidae</taxon>
        <taxon>Rutelinae</taxon>
        <taxon>Popillia</taxon>
    </lineage>
</organism>
<dbReference type="PANTHER" id="PTHR11092:SF0">
    <property type="entry name" value="EPIMERASE FAMILY PROTEIN SDR39U1"/>
    <property type="match status" value="1"/>
</dbReference>
<comment type="caution">
    <text evidence="3">The sequence shown here is derived from an EMBL/GenBank/DDBJ whole genome shotgun (WGS) entry which is preliminary data.</text>
</comment>
<evidence type="ECO:0000259" key="1">
    <source>
        <dbReference type="Pfam" id="PF01370"/>
    </source>
</evidence>
<evidence type="ECO:0000313" key="4">
    <source>
        <dbReference type="Proteomes" id="UP001458880"/>
    </source>
</evidence>
<dbReference type="AlphaFoldDB" id="A0AAW1JDP4"/>
<dbReference type="PANTHER" id="PTHR11092">
    <property type="entry name" value="SUGAR NUCLEOTIDE EPIMERASE RELATED"/>
    <property type="match status" value="1"/>
</dbReference>
<reference evidence="3 4" key="1">
    <citation type="journal article" date="2024" name="BMC Genomics">
        <title>De novo assembly and annotation of Popillia japonica's genome with initial clues to its potential as an invasive pest.</title>
        <authorList>
            <person name="Cucini C."/>
            <person name="Boschi S."/>
            <person name="Funari R."/>
            <person name="Cardaioli E."/>
            <person name="Iannotti N."/>
            <person name="Marturano G."/>
            <person name="Paoli F."/>
            <person name="Bruttini M."/>
            <person name="Carapelli A."/>
            <person name="Frati F."/>
            <person name="Nardi F."/>
        </authorList>
    </citation>
    <scope>NUCLEOTIDE SEQUENCE [LARGE SCALE GENOMIC DNA]</scope>
    <source>
        <strain evidence="3">DMR45628</strain>
    </source>
</reference>
<sequence length="283" mass="31094">MVKGLGHVLIGGGTGFIGKALSRILRNRGYNVTVVSRMPGPKRITWHDVQRVGLPQDVTAVVNLAGQNVLDVTRRWTEGFKQNVWNSRIQTTCALAKAITDAKDKPAVFITISGVGIYKPDNHIVYSENVAVSQFDFFSKLCFEWENAAKLPSHVSTRHGSLGGPIAPGDQFLPWIHIDDISRLFVFAIESTNISGVLNGVAPEEISNKEFSACFAKTLFRPALIPVPQAALNMILGEERASMLTTGPRVQPKRTLSLGFKFLYPDIKSACDEIVHTPKVKEL</sequence>
<dbReference type="InterPro" id="IPR001509">
    <property type="entry name" value="Epimerase_deHydtase"/>
</dbReference>
<evidence type="ECO:0000313" key="3">
    <source>
        <dbReference type="EMBL" id="KAK9701601.1"/>
    </source>
</evidence>
<dbReference type="EMBL" id="JASPKY010000411">
    <property type="protein sequence ID" value="KAK9701601.1"/>
    <property type="molecule type" value="Genomic_DNA"/>
</dbReference>
<feature type="domain" description="DUF1731" evidence="2">
    <location>
        <begin position="227"/>
        <end position="274"/>
    </location>
</feature>
<protein>
    <submittedName>
        <fullName evidence="3">NAD dependent epimerase/dehydratase family</fullName>
    </submittedName>
</protein>
<gene>
    <name evidence="3" type="ORF">QE152_g30489</name>
</gene>
<evidence type="ECO:0000259" key="2">
    <source>
        <dbReference type="Pfam" id="PF08338"/>
    </source>
</evidence>
<dbReference type="Proteomes" id="UP001458880">
    <property type="component" value="Unassembled WGS sequence"/>
</dbReference>
<keyword evidence="4" id="KW-1185">Reference proteome</keyword>